<dbReference type="AlphaFoldDB" id="A0AAD9UQA9"/>
<sequence>MLIAIKHRRFCTVELSAMIPVVFNVIVFTVLGNIAKTLNYALCVYVISKLRLRRLKYGLACGDAENVFLGFRKDNAVDLFLLCCILSYNSANIEWLGHYIDSGLNTFLFAVPAYELSRRTFDDDVCMHKHVDVKKKKTVTFSNKVDIRLIAARPLHSGSQFSRAIPFLKRVVPLTRLESRSKSLNSLIPPTRDTALILRFPVDSPRLLSKACSYSTGQAQVTNDIEDFINTCGDVAKTIVFDRNQVSRHIRMLLTKTCTIDELLESLCKGIQDSNVDAESKSHLVFDFCLVLYTLACAGVHILPKKLPIKSIGSILVDMVESILKGDACEPKNSYDKVLEGLGWLILAGCEFGPLAGLDFGLDDIYQKLQPLVMSNKIKNAKCLNAVSFYYSLMRKDAVDFSFYDNILVQVSNCETSLDVSDLFYAKLTNKFLSGDYKLSYAASSFLHCVILPNHVNIGNAIDLVPEDLENVEIQPFMIGPFCLHYSRMDSKVCFRTFEHFRKLCYYVKLKIILILYKSVFFDPMCYGGSRI</sequence>
<keyword evidence="3" id="KW-1185">Reference proteome</keyword>
<reference evidence="2" key="1">
    <citation type="journal article" date="2023" name="Nat. Microbiol.">
        <title>Babesia duncani multi-omics identifies virulence factors and drug targets.</title>
        <authorList>
            <person name="Singh P."/>
            <person name="Lonardi S."/>
            <person name="Liang Q."/>
            <person name="Vydyam P."/>
            <person name="Khabirova E."/>
            <person name="Fang T."/>
            <person name="Gihaz S."/>
            <person name="Thekkiniath J."/>
            <person name="Munshi M."/>
            <person name="Abel S."/>
            <person name="Ciampossin L."/>
            <person name="Batugedara G."/>
            <person name="Gupta M."/>
            <person name="Lu X.M."/>
            <person name="Lenz T."/>
            <person name="Chakravarty S."/>
            <person name="Cornillot E."/>
            <person name="Hu Y."/>
            <person name="Ma W."/>
            <person name="Gonzalez L.M."/>
            <person name="Sanchez S."/>
            <person name="Estrada K."/>
            <person name="Sanchez-Flores A."/>
            <person name="Montero E."/>
            <person name="Harb O.S."/>
            <person name="Le Roch K.G."/>
            <person name="Mamoun C.B."/>
        </authorList>
    </citation>
    <scope>NUCLEOTIDE SEQUENCE</scope>
    <source>
        <strain evidence="2">WA1</strain>
    </source>
</reference>
<gene>
    <name evidence="2" type="ORF">BdWA1_000700</name>
</gene>
<feature type="transmembrane region" description="Helical" evidence="1">
    <location>
        <begin position="22"/>
        <end position="47"/>
    </location>
</feature>
<dbReference type="EMBL" id="JALLKP010000001">
    <property type="protein sequence ID" value="KAK2197697.1"/>
    <property type="molecule type" value="Genomic_DNA"/>
</dbReference>
<evidence type="ECO:0000313" key="3">
    <source>
        <dbReference type="Proteomes" id="UP001214638"/>
    </source>
</evidence>
<keyword evidence="1" id="KW-0472">Membrane</keyword>
<proteinExistence type="predicted"/>
<protein>
    <submittedName>
        <fullName evidence="2">Uncharacterized protein</fullName>
    </submittedName>
</protein>
<evidence type="ECO:0000256" key="1">
    <source>
        <dbReference type="SAM" id="Phobius"/>
    </source>
</evidence>
<keyword evidence="1" id="KW-1133">Transmembrane helix</keyword>
<evidence type="ECO:0000313" key="2">
    <source>
        <dbReference type="EMBL" id="KAK2197697.1"/>
    </source>
</evidence>
<accession>A0AAD9UQA9</accession>
<dbReference type="Proteomes" id="UP001214638">
    <property type="component" value="Unassembled WGS sequence"/>
</dbReference>
<keyword evidence="1" id="KW-0812">Transmembrane</keyword>
<dbReference type="RefSeq" id="XP_067804539.1">
    <property type="nucleotide sequence ID" value="XM_067945748.1"/>
</dbReference>
<name>A0AAD9UQA9_9APIC</name>
<dbReference type="KEGG" id="bdw:94334998"/>
<dbReference type="GeneID" id="94334998"/>
<organism evidence="2 3">
    <name type="scientific">Babesia duncani</name>
    <dbReference type="NCBI Taxonomy" id="323732"/>
    <lineage>
        <taxon>Eukaryota</taxon>
        <taxon>Sar</taxon>
        <taxon>Alveolata</taxon>
        <taxon>Apicomplexa</taxon>
        <taxon>Aconoidasida</taxon>
        <taxon>Piroplasmida</taxon>
        <taxon>Babesiidae</taxon>
        <taxon>Babesia</taxon>
    </lineage>
</organism>
<comment type="caution">
    <text evidence="2">The sequence shown here is derived from an EMBL/GenBank/DDBJ whole genome shotgun (WGS) entry which is preliminary data.</text>
</comment>